<reference evidence="3" key="1">
    <citation type="submission" date="2013-09" db="EMBL/GenBank/DDBJ databases">
        <authorList>
            <person name="Zeng Z."/>
            <person name="Chen C."/>
        </authorList>
    </citation>
    <scope>NUCLEOTIDE SEQUENCE [LARGE SCALE GENOMIC DNA]</scope>
    <source>
        <strain evidence="3">DK69</strain>
    </source>
</reference>
<dbReference type="Pfam" id="PF05721">
    <property type="entry name" value="PhyH"/>
    <property type="match status" value="1"/>
</dbReference>
<keyword evidence="3" id="KW-1185">Reference proteome</keyword>
<dbReference type="GO" id="GO:0005506">
    <property type="term" value="F:iron ion binding"/>
    <property type="evidence" value="ECO:0007669"/>
    <property type="project" value="UniProtKB-ARBA"/>
</dbReference>
<dbReference type="PATRIC" id="fig|1107311.3.peg.2193"/>
<organism evidence="2 3">
    <name type="scientific">Flavobacterium enshiense DK69</name>
    <dbReference type="NCBI Taxonomy" id="1107311"/>
    <lineage>
        <taxon>Bacteria</taxon>
        <taxon>Pseudomonadati</taxon>
        <taxon>Bacteroidota</taxon>
        <taxon>Flavobacteriia</taxon>
        <taxon>Flavobacteriales</taxon>
        <taxon>Flavobacteriaceae</taxon>
        <taxon>Flavobacterium</taxon>
    </lineage>
</organism>
<reference evidence="2 3" key="2">
    <citation type="journal article" date="2015" name="Stand. Genomic Sci.">
        <title>High quality draft genomic sequence of Flavobacterium enshiense DK69(T) and comparison among Flavobacterium genomes.</title>
        <authorList>
            <person name="Zeng Z."/>
            <person name="Chen C."/>
            <person name="Du H."/>
            <person name="Wang G."/>
            <person name="Li M."/>
        </authorList>
    </citation>
    <scope>NUCLEOTIDE SEQUENCE [LARGE SCALE GENOMIC DNA]</scope>
    <source>
        <strain evidence="2 3">DK69</strain>
    </source>
</reference>
<dbReference type="Proteomes" id="UP000030149">
    <property type="component" value="Unassembled WGS sequence"/>
</dbReference>
<keyword evidence="2" id="KW-0223">Dioxygenase</keyword>
<keyword evidence="2" id="KW-0560">Oxidoreductase</keyword>
<dbReference type="STRING" id="1107311.Q767_01285"/>
<comment type="caution">
    <text evidence="2">The sequence shown here is derived from an EMBL/GenBank/DDBJ whole genome shotgun (WGS) entry which is preliminary data.</text>
</comment>
<dbReference type="RefSeq" id="WP_023574199.1">
    <property type="nucleotide sequence ID" value="NZ_AVCS01000015.1"/>
</dbReference>
<name>V6SCY5_9FLAO</name>
<evidence type="ECO:0000313" key="2">
    <source>
        <dbReference type="EMBL" id="KGO97266.1"/>
    </source>
</evidence>
<dbReference type="eggNOG" id="COG5285">
    <property type="taxonomic scope" value="Bacteria"/>
</dbReference>
<dbReference type="AlphaFoldDB" id="V6SCY5"/>
<evidence type="ECO:0000256" key="1">
    <source>
        <dbReference type="ARBA" id="ARBA00001954"/>
    </source>
</evidence>
<dbReference type="PANTHER" id="PTHR20883:SF48">
    <property type="entry name" value="ECTOINE DIOXYGENASE"/>
    <property type="match status" value="1"/>
</dbReference>
<dbReference type="PANTHER" id="PTHR20883">
    <property type="entry name" value="PHYTANOYL-COA DIOXYGENASE DOMAIN CONTAINING 1"/>
    <property type="match status" value="1"/>
</dbReference>
<dbReference type="Gene3D" id="2.60.120.620">
    <property type="entry name" value="q2cbj1_9rhob like domain"/>
    <property type="match status" value="1"/>
</dbReference>
<dbReference type="SUPFAM" id="SSF51197">
    <property type="entry name" value="Clavaminate synthase-like"/>
    <property type="match status" value="1"/>
</dbReference>
<sequence>MGFFKNKNELETLGFSVINDIYSNEEVEQITSLIEHSCSESDNFLKSEDLYAIRQFVKEIPEIKNLIFNQKLKKVISDIGDDNFFIIKSIYFDKPETSNWFVSYHQDLTISVDRKEAVEDFRGWTTKNNQFAVQPSLDILENIFTVRIHLDETNKENGALKVIDKSHLKKIYRPENINFETEKETFCDVQKGGIMLMKPLLLHGSNRTKNKKRRRVIHIEFSSKVLPNNLNWSEYSPINN</sequence>
<dbReference type="OrthoDB" id="9791262at2"/>
<dbReference type="InterPro" id="IPR008775">
    <property type="entry name" value="Phytyl_CoA_dOase-like"/>
</dbReference>
<evidence type="ECO:0000313" key="3">
    <source>
        <dbReference type="Proteomes" id="UP000030149"/>
    </source>
</evidence>
<proteinExistence type="predicted"/>
<dbReference type="GO" id="GO:0016706">
    <property type="term" value="F:2-oxoglutarate-dependent dioxygenase activity"/>
    <property type="evidence" value="ECO:0007669"/>
    <property type="project" value="UniProtKB-ARBA"/>
</dbReference>
<comment type="cofactor">
    <cofactor evidence="1">
        <name>Fe(2+)</name>
        <dbReference type="ChEBI" id="CHEBI:29033"/>
    </cofactor>
</comment>
<accession>V6SCY5</accession>
<dbReference type="EMBL" id="JRLZ01000001">
    <property type="protein sequence ID" value="KGO97266.1"/>
    <property type="molecule type" value="Genomic_DNA"/>
</dbReference>
<protein>
    <submittedName>
        <fullName evidence="2">Phytanoyl-CoA dioxygenase</fullName>
    </submittedName>
</protein>
<gene>
    <name evidence="2" type="ORF">Q767_01285</name>
</gene>